<reference evidence="1" key="1">
    <citation type="submission" date="2021-06" db="EMBL/GenBank/DDBJ databases">
        <authorList>
            <person name="Gannon L."/>
            <person name="Redgwell R T."/>
            <person name="Michniewski S."/>
            <person name="Harrison D C."/>
            <person name="Millard A."/>
        </authorList>
    </citation>
    <scope>NUCLEOTIDE SEQUENCE</scope>
</reference>
<evidence type="ECO:0000313" key="1">
    <source>
        <dbReference type="EMBL" id="CAG7581217.1"/>
    </source>
</evidence>
<protein>
    <submittedName>
        <fullName evidence="1">Uncharacterized protein</fullName>
    </submittedName>
</protein>
<accession>A0A8D9FRC0</accession>
<gene>
    <name evidence="1" type="ORF">SLAVMIC_00732</name>
</gene>
<dbReference type="EMBL" id="OU342829">
    <property type="protein sequence ID" value="CAG7581217.1"/>
    <property type="molecule type" value="Genomic_DNA"/>
</dbReference>
<sequence>MRYIVVKYTNYLRKIEDMESSLDLLHTFNNIDDLFDHFEDNNETYRGNNSKLMIQKIRKNGYVSLVNPLYSTNGIFTVIIDTNRKDVCYRYVGTRRIIRDLRLKKILDE</sequence>
<proteinExistence type="predicted"/>
<organism evidence="1">
    <name type="scientific">uncultured marine phage</name>
    <dbReference type="NCBI Taxonomy" id="707152"/>
    <lineage>
        <taxon>Viruses</taxon>
        <taxon>environmental samples</taxon>
    </lineage>
</organism>
<name>A0A8D9FRC0_9VIRU</name>